<keyword evidence="3" id="KW-1185">Reference proteome</keyword>
<sequence length="62" mass="6976">MEEKEEKEAIEAKFDKGRSENMKETKREGETKPGKCQITCEGKSSSTTTESHSATQDRHGDK</sequence>
<comment type="caution">
    <text evidence="2">The sequence shown here is derived from an EMBL/GenBank/DDBJ whole genome shotgun (WGS) entry which is preliminary data.</text>
</comment>
<protein>
    <submittedName>
        <fullName evidence="2">Uncharacterized protein</fullName>
    </submittedName>
</protein>
<dbReference type="EMBL" id="VSRR010030184">
    <property type="protein sequence ID" value="MPC69898.1"/>
    <property type="molecule type" value="Genomic_DNA"/>
</dbReference>
<evidence type="ECO:0000313" key="2">
    <source>
        <dbReference type="EMBL" id="MPC69898.1"/>
    </source>
</evidence>
<evidence type="ECO:0000313" key="3">
    <source>
        <dbReference type="Proteomes" id="UP000324222"/>
    </source>
</evidence>
<proteinExistence type="predicted"/>
<dbReference type="AlphaFoldDB" id="A0A5B7HMG0"/>
<evidence type="ECO:0000256" key="1">
    <source>
        <dbReference type="SAM" id="MobiDB-lite"/>
    </source>
</evidence>
<dbReference type="Proteomes" id="UP000324222">
    <property type="component" value="Unassembled WGS sequence"/>
</dbReference>
<reference evidence="2 3" key="1">
    <citation type="submission" date="2019-05" db="EMBL/GenBank/DDBJ databases">
        <title>Another draft genome of Portunus trituberculatus and its Hox gene families provides insights of decapod evolution.</title>
        <authorList>
            <person name="Jeong J.-H."/>
            <person name="Song I."/>
            <person name="Kim S."/>
            <person name="Choi T."/>
            <person name="Kim D."/>
            <person name="Ryu S."/>
            <person name="Kim W."/>
        </authorList>
    </citation>
    <scope>NUCLEOTIDE SEQUENCE [LARGE SCALE GENOMIC DNA]</scope>
    <source>
        <tissue evidence="2">Muscle</tissue>
    </source>
</reference>
<feature type="compositionally biased region" description="Basic and acidic residues" evidence="1">
    <location>
        <begin position="1"/>
        <end position="33"/>
    </location>
</feature>
<name>A0A5B7HMG0_PORTR</name>
<feature type="region of interest" description="Disordered" evidence="1">
    <location>
        <begin position="1"/>
        <end position="62"/>
    </location>
</feature>
<feature type="compositionally biased region" description="Low complexity" evidence="1">
    <location>
        <begin position="44"/>
        <end position="54"/>
    </location>
</feature>
<gene>
    <name evidence="2" type="ORF">E2C01_064131</name>
</gene>
<organism evidence="2 3">
    <name type="scientific">Portunus trituberculatus</name>
    <name type="common">Swimming crab</name>
    <name type="synonym">Neptunus trituberculatus</name>
    <dbReference type="NCBI Taxonomy" id="210409"/>
    <lineage>
        <taxon>Eukaryota</taxon>
        <taxon>Metazoa</taxon>
        <taxon>Ecdysozoa</taxon>
        <taxon>Arthropoda</taxon>
        <taxon>Crustacea</taxon>
        <taxon>Multicrustacea</taxon>
        <taxon>Malacostraca</taxon>
        <taxon>Eumalacostraca</taxon>
        <taxon>Eucarida</taxon>
        <taxon>Decapoda</taxon>
        <taxon>Pleocyemata</taxon>
        <taxon>Brachyura</taxon>
        <taxon>Eubrachyura</taxon>
        <taxon>Portunoidea</taxon>
        <taxon>Portunidae</taxon>
        <taxon>Portuninae</taxon>
        <taxon>Portunus</taxon>
    </lineage>
</organism>
<accession>A0A5B7HMG0</accession>